<dbReference type="SUPFAM" id="SSF53187">
    <property type="entry name" value="Zn-dependent exopeptidases"/>
    <property type="match status" value="1"/>
</dbReference>
<dbReference type="GO" id="GO:0140298">
    <property type="term" value="P:endocytic iron import into cell"/>
    <property type="evidence" value="ECO:0007669"/>
    <property type="project" value="TreeGrafter"/>
</dbReference>
<organism evidence="2 3">
    <name type="scientific">Cyprinodon variegatus</name>
    <name type="common">Sheepshead minnow</name>
    <dbReference type="NCBI Taxonomy" id="28743"/>
    <lineage>
        <taxon>Eukaryota</taxon>
        <taxon>Metazoa</taxon>
        <taxon>Chordata</taxon>
        <taxon>Craniata</taxon>
        <taxon>Vertebrata</taxon>
        <taxon>Euteleostomi</taxon>
        <taxon>Actinopterygii</taxon>
        <taxon>Neopterygii</taxon>
        <taxon>Teleostei</taxon>
        <taxon>Neoteleostei</taxon>
        <taxon>Acanthomorphata</taxon>
        <taxon>Ovalentaria</taxon>
        <taxon>Atherinomorphae</taxon>
        <taxon>Cyprinodontiformes</taxon>
        <taxon>Cyprinodontidae</taxon>
        <taxon>Cyprinodon</taxon>
    </lineage>
</organism>
<evidence type="ECO:0000313" key="3">
    <source>
        <dbReference type="Proteomes" id="UP000265020"/>
    </source>
</evidence>
<dbReference type="PANTHER" id="PTHR10404">
    <property type="entry name" value="N-ACETYLATED-ALPHA-LINKED ACIDIC DIPEPTIDASE"/>
    <property type="match status" value="1"/>
</dbReference>
<name>A0A3Q2FPZ0_CYPVA</name>
<keyword evidence="3" id="KW-1185">Reference proteome</keyword>
<dbReference type="AlphaFoldDB" id="A0A3Q2FPZ0"/>
<dbReference type="PANTHER" id="PTHR10404:SF33">
    <property type="entry name" value="TRANSFERRIN RECEPTOR PROTEIN 2"/>
    <property type="match status" value="1"/>
</dbReference>
<accession>A0A3Q2FPZ0</accession>
<dbReference type="GO" id="GO:0009897">
    <property type="term" value="C:external side of plasma membrane"/>
    <property type="evidence" value="ECO:0007669"/>
    <property type="project" value="TreeGrafter"/>
</dbReference>
<dbReference type="SUPFAM" id="SSF52025">
    <property type="entry name" value="PA domain"/>
    <property type="match status" value="1"/>
</dbReference>
<evidence type="ECO:0000313" key="2">
    <source>
        <dbReference type="Ensembl" id="ENSCVAP00000007715.1"/>
    </source>
</evidence>
<proteinExistence type="predicted"/>
<dbReference type="Ensembl" id="ENSCVAT00000002831.1">
    <property type="protein sequence ID" value="ENSCVAP00000007715.1"/>
    <property type="gene ID" value="ENSCVAG00000009438.1"/>
</dbReference>
<dbReference type="OMA" id="QVVFNNH"/>
<dbReference type="Gene3D" id="1.20.930.40">
    <property type="entry name" value="Transferrin receptor-like, dimerisation domain"/>
    <property type="match status" value="1"/>
</dbReference>
<dbReference type="InterPro" id="IPR036757">
    <property type="entry name" value="TFR-like_dimer_dom_sf"/>
</dbReference>
<protein>
    <submittedName>
        <fullName evidence="2">Transferrin receptor 2</fullName>
    </submittedName>
</protein>
<dbReference type="Gene3D" id="3.50.30.30">
    <property type="match status" value="1"/>
</dbReference>
<dbReference type="SUPFAM" id="SSF47672">
    <property type="entry name" value="Transferrin receptor-like dimerisation domain"/>
    <property type="match status" value="1"/>
</dbReference>
<feature type="domain" description="PA" evidence="1">
    <location>
        <begin position="40"/>
        <end position="103"/>
    </location>
</feature>
<dbReference type="GeneTree" id="ENSGT01030000234598"/>
<dbReference type="Gene3D" id="3.40.630.10">
    <property type="entry name" value="Zn peptidases"/>
    <property type="match status" value="1"/>
</dbReference>
<reference evidence="2" key="1">
    <citation type="submission" date="2025-08" db="UniProtKB">
        <authorList>
            <consortium name="Ensembl"/>
        </authorList>
    </citation>
    <scope>IDENTIFICATION</scope>
</reference>
<sequence>GSSEGTALASEILRRFRKLPMDHTWTESLYSSLASCLQGGVVYANYGRPEDFNWLRSVGVSAASSVVVMRVGGGVSYAEKVWLAERNGAGGVLIYPDPADLPQDPRRLGLNVHLGSGDPFTPGFPSFNHSKFPPIPSSGLPLIPALPITATVAAKLLSQLSGPACPPSWRGRLPYVRCVLGPEFSSRRKVQMSVHNLMTPVLLNNIFSSLEGRVEPDQYIILGAQRDSLGPGAVKSGVGTAILLELARTFSAMVKNGKLWERWSHGMSYLSMLHLKAVAYFSLDQAIMGKLSFQPIRELVFLSQPIRDVLFHSMKPLYLNSGAYSFTAFAGVPAMELRFTKVSLKALNGQRLVLGGRLGVTGRKLGELVGEMVLRLVHDHILPLRITSYAQTVLQFSARGVSPQWLFSARGDYSRAAETLQRAIDNSDLHDPTTARLYNTRIMKVEYYFLSQYVSAMETPFRHVIHGRGNHTLSALTEHLTLLTSDPGRFDEGRFRRQLALFTWTLFLWNPINSSISMMNKNDHKYQRFYFLHLWFCRTSTWLWSSQSQLSGWFHEYYIKPSEGEQVTLTSHPLPLSSSMVLFSGRAQAAFGPQVGGSSCSF</sequence>
<reference evidence="2" key="2">
    <citation type="submission" date="2025-09" db="UniProtKB">
        <authorList>
            <consortium name="Ensembl"/>
        </authorList>
    </citation>
    <scope>IDENTIFICATION</scope>
</reference>
<dbReference type="Proteomes" id="UP000265020">
    <property type="component" value="Unassembled WGS sequence"/>
</dbReference>
<dbReference type="InterPro" id="IPR046450">
    <property type="entry name" value="PA_dom_sf"/>
</dbReference>
<dbReference type="Pfam" id="PF02225">
    <property type="entry name" value="PA"/>
    <property type="match status" value="1"/>
</dbReference>
<dbReference type="InterPro" id="IPR039373">
    <property type="entry name" value="Peptidase_M28B"/>
</dbReference>
<dbReference type="InterPro" id="IPR003137">
    <property type="entry name" value="PA_domain"/>
</dbReference>
<dbReference type="STRING" id="28743.ENSCVAP00000007715"/>
<evidence type="ECO:0000259" key="1">
    <source>
        <dbReference type="Pfam" id="PF02225"/>
    </source>
</evidence>